<keyword evidence="7 9" id="KW-0234">DNA repair</keyword>
<dbReference type="GO" id="GO:0005524">
    <property type="term" value="F:ATP binding"/>
    <property type="evidence" value="ECO:0007669"/>
    <property type="project" value="UniProtKB-KW"/>
</dbReference>
<dbReference type="InterPro" id="IPR004604">
    <property type="entry name" value="DNA_recomb/repair_RecN"/>
</dbReference>
<proteinExistence type="inferred from homology"/>
<keyword evidence="5 9" id="KW-0227">DNA damage</keyword>
<dbReference type="PANTHER" id="PTHR11059:SF0">
    <property type="entry name" value="DNA REPAIR PROTEIN RECN"/>
    <property type="match status" value="1"/>
</dbReference>
<evidence type="ECO:0000256" key="5">
    <source>
        <dbReference type="ARBA" id="ARBA00022763"/>
    </source>
</evidence>
<evidence type="ECO:0000256" key="8">
    <source>
        <dbReference type="ARBA" id="ARBA00033408"/>
    </source>
</evidence>
<evidence type="ECO:0000256" key="6">
    <source>
        <dbReference type="ARBA" id="ARBA00022840"/>
    </source>
</evidence>
<evidence type="ECO:0000256" key="4">
    <source>
        <dbReference type="ARBA" id="ARBA00022741"/>
    </source>
</evidence>
<dbReference type="GO" id="GO:0006310">
    <property type="term" value="P:DNA recombination"/>
    <property type="evidence" value="ECO:0007669"/>
    <property type="project" value="InterPro"/>
</dbReference>
<evidence type="ECO:0000256" key="7">
    <source>
        <dbReference type="ARBA" id="ARBA00023204"/>
    </source>
</evidence>
<feature type="coiled-coil region" evidence="10">
    <location>
        <begin position="344"/>
        <end position="378"/>
    </location>
</feature>
<dbReference type="Proteomes" id="UP000019489">
    <property type="component" value="Unassembled WGS sequence"/>
</dbReference>
<dbReference type="PIRSF" id="PIRSF003128">
    <property type="entry name" value="RecN"/>
    <property type="match status" value="1"/>
</dbReference>
<dbReference type="GO" id="GO:0009432">
    <property type="term" value="P:SOS response"/>
    <property type="evidence" value="ECO:0007669"/>
    <property type="project" value="TreeGrafter"/>
</dbReference>
<evidence type="ECO:0000313" key="12">
    <source>
        <dbReference type="EMBL" id="EWS99667.1"/>
    </source>
</evidence>
<dbReference type="NCBIfam" id="TIGR00634">
    <property type="entry name" value="recN"/>
    <property type="match status" value="1"/>
</dbReference>
<dbReference type="eggNOG" id="COG0497">
    <property type="taxonomic scope" value="Bacteria"/>
</dbReference>
<keyword evidence="4" id="KW-0547">Nucleotide-binding</keyword>
<dbReference type="RefSeq" id="WP_211244941.1">
    <property type="nucleotide sequence ID" value="NZ_AWSA01000081.1"/>
</dbReference>
<evidence type="ECO:0000256" key="2">
    <source>
        <dbReference type="ARBA" id="ARBA00009441"/>
    </source>
</evidence>
<dbReference type="PATRIC" id="fig|1386089.3.peg.4117"/>
<dbReference type="AlphaFoldDB" id="W9G4E7"/>
<accession>W9G4E7</accession>
<protein>
    <recommendedName>
        <fullName evidence="3 9">DNA repair protein RecN</fullName>
    </recommendedName>
    <alternativeName>
        <fullName evidence="8 9">Recombination protein N</fullName>
    </alternativeName>
</protein>
<dbReference type="PANTHER" id="PTHR11059">
    <property type="entry name" value="DNA REPAIR PROTEIN RECN"/>
    <property type="match status" value="1"/>
</dbReference>
<dbReference type="SUPFAM" id="SSF52540">
    <property type="entry name" value="P-loop containing nucleoside triphosphate hydrolases"/>
    <property type="match status" value="2"/>
</dbReference>
<dbReference type="Gene3D" id="3.40.50.300">
    <property type="entry name" value="P-loop containing nucleotide triphosphate hydrolases"/>
    <property type="match status" value="2"/>
</dbReference>
<comment type="caution">
    <text evidence="12">The sequence shown here is derived from an EMBL/GenBank/DDBJ whole genome shotgun (WGS) entry which is preliminary data.</text>
</comment>
<keyword evidence="6" id="KW-0067">ATP-binding</keyword>
<dbReference type="EMBL" id="AWSA01000081">
    <property type="protein sequence ID" value="EWS99667.1"/>
    <property type="molecule type" value="Genomic_DNA"/>
</dbReference>
<reference evidence="12 13" key="1">
    <citation type="submission" date="2013-08" db="EMBL/GenBank/DDBJ databases">
        <title>Intrasporangium oryzae NRRL B-24470.</title>
        <authorList>
            <person name="Liu H."/>
            <person name="Wang G."/>
        </authorList>
    </citation>
    <scope>NUCLEOTIDE SEQUENCE [LARGE SCALE GENOMIC DNA]</scope>
    <source>
        <strain evidence="12 13">NRRL B-24470</strain>
    </source>
</reference>
<dbReference type="CDD" id="cd03241">
    <property type="entry name" value="ABC_RecN"/>
    <property type="match status" value="1"/>
</dbReference>
<evidence type="ECO:0000256" key="10">
    <source>
        <dbReference type="SAM" id="Coils"/>
    </source>
</evidence>
<dbReference type="GO" id="GO:0043590">
    <property type="term" value="C:bacterial nucleoid"/>
    <property type="evidence" value="ECO:0007669"/>
    <property type="project" value="TreeGrafter"/>
</dbReference>
<comment type="function">
    <text evidence="1 9">May be involved in recombinational repair of damaged DNA.</text>
</comment>
<feature type="domain" description="RecF/RecN/SMC N-terminal" evidence="11">
    <location>
        <begin position="13"/>
        <end position="537"/>
    </location>
</feature>
<dbReference type="FunFam" id="3.40.50.300:FF:000356">
    <property type="entry name" value="DNA repair protein RecN"/>
    <property type="match status" value="1"/>
</dbReference>
<comment type="similarity">
    <text evidence="2 9">Belongs to the RecN family.</text>
</comment>
<name>W9G4E7_9MICO</name>
<evidence type="ECO:0000256" key="1">
    <source>
        <dbReference type="ARBA" id="ARBA00003618"/>
    </source>
</evidence>
<dbReference type="InterPro" id="IPR003395">
    <property type="entry name" value="RecF/RecN/SMC_N"/>
</dbReference>
<evidence type="ECO:0000259" key="11">
    <source>
        <dbReference type="Pfam" id="PF02463"/>
    </source>
</evidence>
<dbReference type="Pfam" id="PF02463">
    <property type="entry name" value="SMC_N"/>
    <property type="match status" value="1"/>
</dbReference>
<evidence type="ECO:0000313" key="13">
    <source>
        <dbReference type="Proteomes" id="UP000019489"/>
    </source>
</evidence>
<evidence type="ECO:0000256" key="9">
    <source>
        <dbReference type="PIRNR" id="PIRNR003128"/>
    </source>
</evidence>
<organism evidence="12 13">
    <name type="scientific">Intrasporangium oryzae NRRL B-24470</name>
    <dbReference type="NCBI Taxonomy" id="1386089"/>
    <lineage>
        <taxon>Bacteria</taxon>
        <taxon>Bacillati</taxon>
        <taxon>Actinomycetota</taxon>
        <taxon>Actinomycetes</taxon>
        <taxon>Micrococcales</taxon>
        <taxon>Intrasporangiaceae</taxon>
        <taxon>Intrasporangium</taxon>
    </lineage>
</organism>
<dbReference type="GO" id="GO:0006281">
    <property type="term" value="P:DNA repair"/>
    <property type="evidence" value="ECO:0007669"/>
    <property type="project" value="UniProtKB-KW"/>
</dbReference>
<gene>
    <name evidence="12" type="ORF">N865_01290</name>
</gene>
<dbReference type="STRING" id="1386089.N865_01290"/>
<evidence type="ECO:0000256" key="3">
    <source>
        <dbReference type="ARBA" id="ARBA00021315"/>
    </source>
</evidence>
<sequence>MFSQMRIRGVGVIDEAVLDLSPGLNVLTGETGAGKTMVVSGLGLLLGERADSGLVRTGSDTAFVEGVVQLPLDHPALARADDAGAEHDDGELVLARTIAASGRSRAHVGGRTAPVGVLAELGRLLVAVHGQADQWRLKQGDAHREVLDAFGGPDLLALRDRVAELHDRWRDARREHERLVVMSRERARDIDALTASLEEIEAVDPQPGEDLALRAEDERLSHADTLRLAAGQALSDLSGDEYAADPAPAVRDLLGAARSALAPAAPHDERLKVFDERLHEVAALVTDVSADLAAYLDDIDLDPERLAYVQERRAALGVLTRKYGETIDEVLAWSGRSAARLDELMSADDRVESLAKELDELGRELASAALELSEARRSAADRFGSRVSAELAHLAMGKAVVEVDVQHRPDPHGITLPSGDQVRLARHGIDDVEILLAANPGAAPRSVAKAASGGELSRVMLALEVVGAGRGPGSVAGPPTFVFDEVDAGVGGRAALDVGARLAALAEQAQVIVVTHLAQVAAFADRHLVVHKADDGAITSSSVSVVEGDARLRELSRMMGGDPDSEAGLAHAVDLLEQTAAAREAARVGNRDAARL</sequence>
<keyword evidence="10" id="KW-0175">Coiled coil</keyword>
<keyword evidence="13" id="KW-1185">Reference proteome</keyword>
<dbReference type="InterPro" id="IPR027417">
    <property type="entry name" value="P-loop_NTPase"/>
</dbReference>